<keyword evidence="1" id="KW-0245">EGF-like domain</keyword>
<dbReference type="EMBL" id="JH823163">
    <property type="protein sequence ID" value="EKC17303.1"/>
    <property type="molecule type" value="Genomic_DNA"/>
</dbReference>
<reference evidence="3" key="1">
    <citation type="journal article" date="2012" name="Nature">
        <title>The oyster genome reveals stress adaptation and complexity of shell formation.</title>
        <authorList>
            <person name="Zhang G."/>
            <person name="Fang X."/>
            <person name="Guo X."/>
            <person name="Li L."/>
            <person name="Luo R."/>
            <person name="Xu F."/>
            <person name="Yang P."/>
            <person name="Zhang L."/>
            <person name="Wang X."/>
            <person name="Qi H."/>
            <person name="Xiong Z."/>
            <person name="Que H."/>
            <person name="Xie Y."/>
            <person name="Holland P.W."/>
            <person name="Paps J."/>
            <person name="Zhu Y."/>
            <person name="Wu F."/>
            <person name="Chen Y."/>
            <person name="Wang J."/>
            <person name="Peng C."/>
            <person name="Meng J."/>
            <person name="Yang L."/>
            <person name="Liu J."/>
            <person name="Wen B."/>
            <person name="Zhang N."/>
            <person name="Huang Z."/>
            <person name="Zhu Q."/>
            <person name="Feng Y."/>
            <person name="Mount A."/>
            <person name="Hedgecock D."/>
            <person name="Xu Z."/>
            <person name="Liu Y."/>
            <person name="Domazet-Loso T."/>
            <person name="Du Y."/>
            <person name="Sun X."/>
            <person name="Zhang S."/>
            <person name="Liu B."/>
            <person name="Cheng P."/>
            <person name="Jiang X."/>
            <person name="Li J."/>
            <person name="Fan D."/>
            <person name="Wang W."/>
            <person name="Fu W."/>
            <person name="Wang T."/>
            <person name="Wang B."/>
            <person name="Zhang J."/>
            <person name="Peng Z."/>
            <person name="Li Y."/>
            <person name="Li N."/>
            <person name="Wang J."/>
            <person name="Chen M."/>
            <person name="He Y."/>
            <person name="Tan F."/>
            <person name="Song X."/>
            <person name="Zheng Q."/>
            <person name="Huang R."/>
            <person name="Yang H."/>
            <person name="Du X."/>
            <person name="Chen L."/>
            <person name="Yang M."/>
            <person name="Gaffney P.M."/>
            <person name="Wang S."/>
            <person name="Luo L."/>
            <person name="She Z."/>
            <person name="Ming Y."/>
            <person name="Huang W."/>
            <person name="Zhang S."/>
            <person name="Huang B."/>
            <person name="Zhang Y."/>
            <person name="Qu T."/>
            <person name="Ni P."/>
            <person name="Miao G."/>
            <person name="Wang J."/>
            <person name="Wang Q."/>
            <person name="Steinberg C.E."/>
            <person name="Wang H."/>
            <person name="Li N."/>
            <person name="Qian L."/>
            <person name="Zhang G."/>
            <person name="Li Y."/>
            <person name="Yang H."/>
            <person name="Liu X."/>
            <person name="Wang J."/>
            <person name="Yin Y."/>
            <person name="Wang J."/>
        </authorList>
    </citation>
    <scope>NUCLEOTIDE SEQUENCE [LARGE SCALE GENOMIC DNA]</scope>
    <source>
        <strain evidence="3">05x7-T-G4-1.051#20</strain>
    </source>
</reference>
<dbReference type="InParanoid" id="K1P6U8"/>
<feature type="domain" description="EGF-like" evidence="2">
    <location>
        <begin position="256"/>
        <end position="283"/>
    </location>
</feature>
<feature type="domain" description="EGF-like" evidence="2">
    <location>
        <begin position="404"/>
        <end position="434"/>
    </location>
</feature>
<feature type="domain" description="EGF-like" evidence="2">
    <location>
        <begin position="373"/>
        <end position="402"/>
    </location>
</feature>
<dbReference type="InterPro" id="IPR009030">
    <property type="entry name" value="Growth_fac_rcpt_cys_sf"/>
</dbReference>
<gene>
    <name evidence="3" type="ORF">CGI_10001226</name>
</gene>
<evidence type="ECO:0000313" key="3">
    <source>
        <dbReference type="EMBL" id="EKC17303.1"/>
    </source>
</evidence>
<organism evidence="3">
    <name type="scientific">Magallana gigas</name>
    <name type="common">Pacific oyster</name>
    <name type="synonym">Crassostrea gigas</name>
    <dbReference type="NCBI Taxonomy" id="29159"/>
    <lineage>
        <taxon>Eukaryota</taxon>
        <taxon>Metazoa</taxon>
        <taxon>Spiralia</taxon>
        <taxon>Lophotrochozoa</taxon>
        <taxon>Mollusca</taxon>
        <taxon>Bivalvia</taxon>
        <taxon>Autobranchia</taxon>
        <taxon>Pteriomorphia</taxon>
        <taxon>Ostreida</taxon>
        <taxon>Ostreoidea</taxon>
        <taxon>Ostreidae</taxon>
        <taxon>Magallana</taxon>
    </lineage>
</organism>
<feature type="domain" description="EGF-like" evidence="2">
    <location>
        <begin position="195"/>
        <end position="222"/>
    </location>
</feature>
<feature type="domain" description="EGF-like" evidence="2">
    <location>
        <begin position="314"/>
        <end position="341"/>
    </location>
</feature>
<name>K1P6U8_MAGGI</name>
<dbReference type="SMART" id="SM00181">
    <property type="entry name" value="EGF"/>
    <property type="match status" value="9"/>
</dbReference>
<dbReference type="InterPro" id="IPR000742">
    <property type="entry name" value="EGF"/>
</dbReference>
<feature type="domain" description="EGF-like" evidence="2">
    <location>
        <begin position="54"/>
        <end position="85"/>
    </location>
</feature>
<dbReference type="SUPFAM" id="SSF57184">
    <property type="entry name" value="Growth factor receptor domain"/>
    <property type="match status" value="1"/>
</dbReference>
<accession>K1P6U8</accession>
<dbReference type="AlphaFoldDB" id="K1P6U8"/>
<evidence type="ECO:0000256" key="1">
    <source>
        <dbReference type="ARBA" id="ARBA00022536"/>
    </source>
</evidence>
<dbReference type="Gene3D" id="2.170.300.10">
    <property type="entry name" value="Tie2 ligand-binding domain superfamily"/>
    <property type="match status" value="1"/>
</dbReference>
<evidence type="ECO:0000259" key="2">
    <source>
        <dbReference type="SMART" id="SM00181"/>
    </source>
</evidence>
<proteinExistence type="predicted"/>
<feature type="domain" description="EGF-like" evidence="2">
    <location>
        <begin position="157"/>
        <end position="194"/>
    </location>
</feature>
<feature type="domain" description="EGF-like" evidence="2">
    <location>
        <begin position="18"/>
        <end position="52"/>
    </location>
</feature>
<feature type="domain" description="EGF-like" evidence="2">
    <location>
        <begin position="285"/>
        <end position="312"/>
    </location>
</feature>
<dbReference type="HOGENOM" id="CLU_698786_0_0_1"/>
<dbReference type="InterPro" id="IPR042635">
    <property type="entry name" value="MEGF10/SREC1/2-like"/>
</dbReference>
<dbReference type="PANTHER" id="PTHR24043">
    <property type="entry name" value="SCAVENGER RECEPTOR CLASS F"/>
    <property type="match status" value="1"/>
</dbReference>
<sequence length="438" mass="47810">MFFVHLVTVCSQGTYGDQCDSECRNCVDNRCDGYTGACESGCNIGWQGATCETKCNTNCLQNKCDQNTGFCTVGCSAGWFGNTCNRQCPMQCVLSCDRSLGCTNCQTGYNGSNCDPCDGNTYGKNCSLTCKNCNDCNSIDGCRECMNGYYGDLCDLSCPIENCEKCNLLPSGFSCDICKIGYYQDNAQEIQKCVKCPSRCVSCDSDLRCTQCIPKFTGNQCENYCNISCVDGLCEFDGTCTYGCNNSRYGVGCTVNCRENCVHCYTGNNCTKCLPGYYGIYCSGKCYKNCFNCTSTFYCEICKPGFYGSWCNFNCDSQCLTCDSGDSCTSCRDGWSGRLCKCSKNCKNEDCDSDGICQSGCNGSYYGERCDISCPLKNCQRCDQMSGNCTQCAKGLYGMNCSEQCSGLCLERTCDMTGACLQGCEDGFAGKFCTECKY</sequence>
<protein>
    <submittedName>
        <fullName evidence="3">Tenascin-X</fullName>
    </submittedName>
</protein>
<dbReference type="GO" id="GO:0005044">
    <property type="term" value="F:scavenger receptor activity"/>
    <property type="evidence" value="ECO:0007669"/>
    <property type="project" value="InterPro"/>
</dbReference>